<sequence length="40" mass="4374">MKFCSATLRLSLGIFISSVTAVSLLLFTGLCTEHHNILVH</sequence>
<dbReference type="Proteomes" id="UP000033754">
    <property type="component" value="Unassembled WGS sequence"/>
</dbReference>
<proteinExistence type="predicted"/>
<dbReference type="AlphaFoldDB" id="A0A0F3N666"/>
<reference evidence="1 2" key="1">
    <citation type="submission" date="2015-01" db="EMBL/GenBank/DDBJ databases">
        <title>Genome Sequencing of Rickettsiales.</title>
        <authorList>
            <person name="Daugherty S.C."/>
            <person name="Su Q."/>
            <person name="Abolude K."/>
            <person name="Beier-Sexton M."/>
            <person name="Carlyon J.A."/>
            <person name="Carter R."/>
            <person name="Day N.P."/>
            <person name="Dumler S.J."/>
            <person name="Dyachenko V."/>
            <person name="Godinez A."/>
            <person name="Kurtti T.J."/>
            <person name="Lichay M."/>
            <person name="Mullins K.E."/>
            <person name="Ott S."/>
            <person name="Pappas-Brown V."/>
            <person name="Paris D.H."/>
            <person name="Patel P."/>
            <person name="Richards A.L."/>
            <person name="Sadzewicz L."/>
            <person name="Sears K."/>
            <person name="Seidman D."/>
            <person name="Sengamalay N."/>
            <person name="Stenos J."/>
            <person name="Tallon L.J."/>
            <person name="Vincent G."/>
            <person name="Fraser C.M."/>
            <person name="Munderloh U."/>
            <person name="Dunning-Hotopp J.C."/>
        </authorList>
    </citation>
    <scope>NUCLEOTIDE SEQUENCE [LARGE SCALE GENOMIC DNA]</scope>
    <source>
        <strain evidence="1 2">NCH-1</strain>
    </source>
</reference>
<dbReference type="EMBL" id="LANT01000008">
    <property type="protein sequence ID" value="KJV63231.1"/>
    <property type="molecule type" value="Genomic_DNA"/>
</dbReference>
<evidence type="ECO:0000313" key="1">
    <source>
        <dbReference type="EMBL" id="KJV63231.1"/>
    </source>
</evidence>
<organism evidence="1 2">
    <name type="scientific">Anaplasma phagocytophilum str. NCH-1</name>
    <dbReference type="NCBI Taxonomy" id="1359161"/>
    <lineage>
        <taxon>Bacteria</taxon>
        <taxon>Pseudomonadati</taxon>
        <taxon>Pseudomonadota</taxon>
        <taxon>Alphaproteobacteria</taxon>
        <taxon>Rickettsiales</taxon>
        <taxon>Anaplasmataceae</taxon>
        <taxon>Anaplasma</taxon>
        <taxon>phagocytophilum group</taxon>
    </lineage>
</organism>
<comment type="caution">
    <text evidence="1">The sequence shown here is derived from an EMBL/GenBank/DDBJ whole genome shotgun (WGS) entry which is preliminary data.</text>
</comment>
<name>A0A0F3N666_ANAPH</name>
<evidence type="ECO:0000313" key="2">
    <source>
        <dbReference type="Proteomes" id="UP000033754"/>
    </source>
</evidence>
<accession>A0A0F3N666</accession>
<gene>
    <name evidence="1" type="ORF">EPHNCH_1293</name>
</gene>
<protein>
    <submittedName>
        <fullName evidence="1">Putative membrane protein</fullName>
    </submittedName>
</protein>
<dbReference type="PATRIC" id="fig|1359161.3.peg.1482"/>